<dbReference type="GO" id="GO:0051016">
    <property type="term" value="P:barbed-end actin filament capping"/>
    <property type="evidence" value="ECO:0007669"/>
    <property type="project" value="UniProtKB-UniRule"/>
</dbReference>
<evidence type="ECO:0000256" key="5">
    <source>
        <dbReference type="ARBA" id="ARBA00025389"/>
    </source>
</evidence>
<dbReference type="AlphaFoldDB" id="A0A0A8LCV1"/>
<dbReference type="Proteomes" id="UP000031516">
    <property type="component" value="Unassembled WGS sequence"/>
</dbReference>
<comment type="subunit">
    <text evidence="6">Heterodimer of an alpha and a beta subunit.</text>
</comment>
<gene>
    <name evidence="7" type="ORF">KLDO_g4185</name>
</gene>
<sequence>MSDFEKIVRDIVFDSPVEEISLVYDNLQVLSDGESKQQIVSIIQDFNEKYRVPVTSGKDRYIVSEYNKSGSKYYDPLNKVIFSVDHITREVSDLKDYTDADSTDEQLKLADQLSTYVSKFFPDTAAYNVFKIPDSDKLTVVIVSNKKSLGDFWTGYWLSEYIYDVKEGTITGDISVDAHYFEDGNVRFKSSAALKPTNTDSPVVDIKQFEKQFENNLIEKFQYMNATQFKGLRRRLPVTRAKINWGQGIGNYRLGRDAAQDA</sequence>
<organism evidence="7 8">
    <name type="scientific">Kluyveromyces dobzhanskii CBS 2104</name>
    <dbReference type="NCBI Taxonomy" id="1427455"/>
    <lineage>
        <taxon>Eukaryota</taxon>
        <taxon>Fungi</taxon>
        <taxon>Dikarya</taxon>
        <taxon>Ascomycota</taxon>
        <taxon>Saccharomycotina</taxon>
        <taxon>Saccharomycetes</taxon>
        <taxon>Saccharomycetales</taxon>
        <taxon>Saccharomycetaceae</taxon>
        <taxon>Kluyveromyces</taxon>
    </lineage>
</organism>
<dbReference type="OrthoDB" id="340550at2759"/>
<keyword evidence="3 6" id="KW-0117">Actin capping</keyword>
<proteinExistence type="inferred from homology"/>
<accession>A0A0A8LCV1</accession>
<dbReference type="InterPro" id="IPR037282">
    <property type="entry name" value="CapZ_alpha/beta"/>
</dbReference>
<evidence type="ECO:0000256" key="1">
    <source>
        <dbReference type="ARBA" id="ARBA00010479"/>
    </source>
</evidence>
<reference evidence="7 8" key="1">
    <citation type="submission" date="2014-03" db="EMBL/GenBank/DDBJ databases">
        <title>The genome of Kluyveromyces dobzhanskii.</title>
        <authorList>
            <person name="Nystedt B."/>
            <person name="Astrom S."/>
        </authorList>
    </citation>
    <scope>NUCLEOTIDE SEQUENCE [LARGE SCALE GENOMIC DNA]</scope>
    <source>
        <strain evidence="7 8">CBS 2104</strain>
    </source>
</reference>
<dbReference type="InterPro" id="IPR017865">
    <property type="entry name" value="F-actin_cap_asu_CS"/>
</dbReference>
<dbReference type="EMBL" id="CCBQ010000045">
    <property type="protein sequence ID" value="CDO95963.1"/>
    <property type="molecule type" value="Genomic_DNA"/>
</dbReference>
<evidence type="ECO:0000313" key="8">
    <source>
        <dbReference type="Proteomes" id="UP000031516"/>
    </source>
</evidence>
<evidence type="ECO:0000256" key="2">
    <source>
        <dbReference type="ARBA" id="ARBA00014038"/>
    </source>
</evidence>
<keyword evidence="4 6" id="KW-0009">Actin-binding</keyword>
<dbReference type="InterPro" id="IPR042276">
    <property type="entry name" value="CapZ_alpha/beta_2"/>
</dbReference>
<dbReference type="InterPro" id="IPR042489">
    <property type="entry name" value="CapZ_alpha_1"/>
</dbReference>
<comment type="similarity">
    <text evidence="1 6">Belongs to the F-actin-capping protein alpha subunit family.</text>
</comment>
<comment type="caution">
    <text evidence="7">The sequence shown here is derived from an EMBL/GenBank/DDBJ whole genome shotgun (WGS) entry which is preliminary data.</text>
</comment>
<dbReference type="Gene3D" id="3.30.1140.60">
    <property type="entry name" value="F-actin capping protein, alpha subunit"/>
    <property type="match status" value="1"/>
</dbReference>
<name>A0A0A8LCV1_9SACH</name>
<dbReference type="PROSITE" id="PS00749">
    <property type="entry name" value="F_ACTIN_CAPPING_A_2"/>
    <property type="match status" value="1"/>
</dbReference>
<dbReference type="GO" id="GO:0008290">
    <property type="term" value="C:F-actin capping protein complex"/>
    <property type="evidence" value="ECO:0007669"/>
    <property type="project" value="UniProtKB-UniRule"/>
</dbReference>
<dbReference type="PANTHER" id="PTHR10653:SF0">
    <property type="entry name" value="F-ACTIN-CAPPING PROTEIN SUBUNIT ALPHA"/>
    <property type="match status" value="1"/>
</dbReference>
<keyword evidence="8" id="KW-1185">Reference proteome</keyword>
<dbReference type="Pfam" id="PF01267">
    <property type="entry name" value="F-actin_cap_A"/>
    <property type="match status" value="1"/>
</dbReference>
<dbReference type="GO" id="GO:0030036">
    <property type="term" value="P:actin cytoskeleton organization"/>
    <property type="evidence" value="ECO:0007669"/>
    <property type="project" value="TreeGrafter"/>
</dbReference>
<dbReference type="PROSITE" id="PS00748">
    <property type="entry name" value="F_ACTIN_CAPPING_A_1"/>
    <property type="match status" value="1"/>
</dbReference>
<dbReference type="GO" id="GO:0051015">
    <property type="term" value="F:actin filament binding"/>
    <property type="evidence" value="ECO:0007669"/>
    <property type="project" value="TreeGrafter"/>
</dbReference>
<dbReference type="Gene3D" id="3.90.1150.210">
    <property type="entry name" value="F-actin capping protein, beta subunit"/>
    <property type="match status" value="1"/>
</dbReference>
<dbReference type="SUPFAM" id="SSF90096">
    <property type="entry name" value="Subunits of heterodimeric actin filament capping protein Capz"/>
    <property type="match status" value="1"/>
</dbReference>
<comment type="function">
    <text evidence="5 6">F-actin-capping proteins bind in a Ca(2+)-independent manner to the fast growing ends of actin filaments (barbed end) thereby blocking the exchange of subunits at these ends. Unlike other capping proteins (such as gelsolin and severin), these proteins do not sever actin filaments.</text>
</comment>
<evidence type="ECO:0000256" key="6">
    <source>
        <dbReference type="RuleBase" id="RU365077"/>
    </source>
</evidence>
<evidence type="ECO:0000313" key="7">
    <source>
        <dbReference type="EMBL" id="CDO95963.1"/>
    </source>
</evidence>
<dbReference type="InterPro" id="IPR002189">
    <property type="entry name" value="CapZ_alpha"/>
</dbReference>
<evidence type="ECO:0000256" key="4">
    <source>
        <dbReference type="ARBA" id="ARBA00023203"/>
    </source>
</evidence>
<evidence type="ECO:0000256" key="3">
    <source>
        <dbReference type="ARBA" id="ARBA00022467"/>
    </source>
</evidence>
<dbReference type="PANTHER" id="PTHR10653">
    <property type="entry name" value="F-ACTIN-CAPPING PROTEIN SUBUNIT ALPHA"/>
    <property type="match status" value="1"/>
</dbReference>
<dbReference type="GO" id="GO:0030479">
    <property type="term" value="C:actin cortical patch"/>
    <property type="evidence" value="ECO:0007669"/>
    <property type="project" value="TreeGrafter"/>
</dbReference>
<dbReference type="PRINTS" id="PR00191">
    <property type="entry name" value="FACTINCAPA"/>
</dbReference>
<protein>
    <recommendedName>
        <fullName evidence="2 6">F-actin-capping protein subunit alpha</fullName>
    </recommendedName>
</protein>